<feature type="region of interest" description="Disordered" evidence="1">
    <location>
        <begin position="109"/>
        <end position="266"/>
    </location>
</feature>
<dbReference type="OrthoDB" id="8049529at2759"/>
<feature type="signal peptide" evidence="2">
    <location>
        <begin position="1"/>
        <end position="27"/>
    </location>
</feature>
<reference evidence="3 4" key="1">
    <citation type="journal article" date="2007" name="Nature">
        <title>Evolution of genes and genomes on the Drosophila phylogeny.</title>
        <authorList>
            <consortium name="Drosophila 12 Genomes Consortium"/>
            <person name="Clark A.G."/>
            <person name="Eisen M.B."/>
            <person name="Smith D.R."/>
            <person name="Bergman C.M."/>
            <person name="Oliver B."/>
            <person name="Markow T.A."/>
            <person name="Kaufman T.C."/>
            <person name="Kellis M."/>
            <person name="Gelbart W."/>
            <person name="Iyer V.N."/>
            <person name="Pollard D.A."/>
            <person name="Sackton T.B."/>
            <person name="Larracuente A.M."/>
            <person name="Singh N.D."/>
            <person name="Abad J.P."/>
            <person name="Abt D.N."/>
            <person name="Adryan B."/>
            <person name="Aguade M."/>
            <person name="Akashi H."/>
            <person name="Anderson W.W."/>
            <person name="Aquadro C.F."/>
            <person name="Ardell D.H."/>
            <person name="Arguello R."/>
            <person name="Artieri C.G."/>
            <person name="Barbash D.A."/>
            <person name="Barker D."/>
            <person name="Barsanti P."/>
            <person name="Batterham P."/>
            <person name="Batzoglou S."/>
            <person name="Begun D."/>
            <person name="Bhutkar A."/>
            <person name="Blanco E."/>
            <person name="Bosak S.A."/>
            <person name="Bradley R.K."/>
            <person name="Brand A.D."/>
            <person name="Brent M.R."/>
            <person name="Brooks A.N."/>
            <person name="Brown R.H."/>
            <person name="Butlin R.K."/>
            <person name="Caggese C."/>
            <person name="Calvi B.R."/>
            <person name="Bernardo de Carvalho A."/>
            <person name="Caspi A."/>
            <person name="Castrezana S."/>
            <person name="Celniker S.E."/>
            <person name="Chang J.L."/>
            <person name="Chapple C."/>
            <person name="Chatterji S."/>
            <person name="Chinwalla A."/>
            <person name="Civetta A."/>
            <person name="Clifton S.W."/>
            <person name="Comeron J.M."/>
            <person name="Costello J.C."/>
            <person name="Coyne J.A."/>
            <person name="Daub J."/>
            <person name="David R.G."/>
            <person name="Delcher A.L."/>
            <person name="Delehaunty K."/>
            <person name="Do C.B."/>
            <person name="Ebling H."/>
            <person name="Edwards K."/>
            <person name="Eickbush T."/>
            <person name="Evans J.D."/>
            <person name="Filipski A."/>
            <person name="Findeiss S."/>
            <person name="Freyhult E."/>
            <person name="Fulton L."/>
            <person name="Fulton R."/>
            <person name="Garcia A.C."/>
            <person name="Gardiner A."/>
            <person name="Garfield D.A."/>
            <person name="Garvin B.E."/>
            <person name="Gibson G."/>
            <person name="Gilbert D."/>
            <person name="Gnerre S."/>
            <person name="Godfrey J."/>
            <person name="Good R."/>
            <person name="Gotea V."/>
            <person name="Gravely B."/>
            <person name="Greenberg A.J."/>
            <person name="Griffiths-Jones S."/>
            <person name="Gross S."/>
            <person name="Guigo R."/>
            <person name="Gustafson E.A."/>
            <person name="Haerty W."/>
            <person name="Hahn M.W."/>
            <person name="Halligan D.L."/>
            <person name="Halpern A.L."/>
            <person name="Halter G.M."/>
            <person name="Han M.V."/>
            <person name="Heger A."/>
            <person name="Hillier L."/>
            <person name="Hinrichs A.S."/>
            <person name="Holmes I."/>
            <person name="Hoskins R.A."/>
            <person name="Hubisz M.J."/>
            <person name="Hultmark D."/>
            <person name="Huntley M.A."/>
            <person name="Jaffe D.B."/>
            <person name="Jagadeeshan S."/>
            <person name="Jeck W.R."/>
            <person name="Johnson J."/>
            <person name="Jones C.D."/>
            <person name="Jordan W.C."/>
            <person name="Karpen G.H."/>
            <person name="Kataoka E."/>
            <person name="Keightley P.D."/>
            <person name="Kheradpour P."/>
            <person name="Kirkness E.F."/>
            <person name="Koerich L.B."/>
            <person name="Kristiansen K."/>
            <person name="Kudrna D."/>
            <person name="Kulathinal R.J."/>
            <person name="Kumar S."/>
            <person name="Kwok R."/>
            <person name="Lander E."/>
            <person name="Langley C.H."/>
            <person name="Lapoint R."/>
            <person name="Lazzaro B.P."/>
            <person name="Lee S.J."/>
            <person name="Levesque L."/>
            <person name="Li R."/>
            <person name="Lin C.F."/>
            <person name="Lin M.F."/>
            <person name="Lindblad-Toh K."/>
            <person name="Llopart A."/>
            <person name="Long M."/>
            <person name="Low L."/>
            <person name="Lozovsky E."/>
            <person name="Lu J."/>
            <person name="Luo M."/>
            <person name="Machado C.A."/>
            <person name="Makalowski W."/>
            <person name="Marzo M."/>
            <person name="Matsuda M."/>
            <person name="Matzkin L."/>
            <person name="McAllister B."/>
            <person name="McBride C.S."/>
            <person name="McKernan B."/>
            <person name="McKernan K."/>
            <person name="Mendez-Lago M."/>
            <person name="Minx P."/>
            <person name="Mollenhauer M.U."/>
            <person name="Montooth K."/>
            <person name="Mount S.M."/>
            <person name="Mu X."/>
            <person name="Myers E."/>
            <person name="Negre B."/>
            <person name="Newfeld S."/>
            <person name="Nielsen R."/>
            <person name="Noor M.A."/>
            <person name="O'Grady P."/>
            <person name="Pachter L."/>
            <person name="Papaceit M."/>
            <person name="Parisi M.J."/>
            <person name="Parisi M."/>
            <person name="Parts L."/>
            <person name="Pedersen J.S."/>
            <person name="Pesole G."/>
            <person name="Phillippy A.M."/>
            <person name="Ponting C.P."/>
            <person name="Pop M."/>
            <person name="Porcelli D."/>
            <person name="Powell J.R."/>
            <person name="Prohaska S."/>
            <person name="Pruitt K."/>
            <person name="Puig M."/>
            <person name="Quesneville H."/>
            <person name="Ram K.R."/>
            <person name="Rand D."/>
            <person name="Rasmussen M.D."/>
            <person name="Reed L.K."/>
            <person name="Reenan R."/>
            <person name="Reily A."/>
            <person name="Remington K.A."/>
            <person name="Rieger T.T."/>
            <person name="Ritchie M.G."/>
            <person name="Robin C."/>
            <person name="Rogers Y.H."/>
            <person name="Rohde C."/>
            <person name="Rozas J."/>
            <person name="Rubenfield M.J."/>
            <person name="Ruiz A."/>
            <person name="Russo S."/>
            <person name="Salzberg S.L."/>
            <person name="Sanchez-Gracia A."/>
            <person name="Saranga D.J."/>
            <person name="Sato H."/>
            <person name="Schaeffer S.W."/>
            <person name="Schatz M.C."/>
            <person name="Schlenke T."/>
            <person name="Schwartz R."/>
            <person name="Segarra C."/>
            <person name="Singh R.S."/>
            <person name="Sirot L."/>
            <person name="Sirota M."/>
            <person name="Sisneros N.B."/>
            <person name="Smith C.D."/>
            <person name="Smith T.F."/>
            <person name="Spieth J."/>
            <person name="Stage D.E."/>
            <person name="Stark A."/>
            <person name="Stephan W."/>
            <person name="Strausberg R.L."/>
            <person name="Strempel S."/>
            <person name="Sturgill D."/>
            <person name="Sutton G."/>
            <person name="Sutton G.G."/>
            <person name="Tao W."/>
            <person name="Teichmann S."/>
            <person name="Tobari Y.N."/>
            <person name="Tomimura Y."/>
            <person name="Tsolas J.M."/>
            <person name="Valente V.L."/>
            <person name="Venter E."/>
            <person name="Venter J.C."/>
            <person name="Vicario S."/>
            <person name="Vieira F.G."/>
            <person name="Vilella A.J."/>
            <person name="Villasante A."/>
            <person name="Walenz B."/>
            <person name="Wang J."/>
            <person name="Wasserman M."/>
            <person name="Watts T."/>
            <person name="Wilson D."/>
            <person name="Wilson R.K."/>
            <person name="Wing R.A."/>
            <person name="Wolfner M.F."/>
            <person name="Wong A."/>
            <person name="Wong G.K."/>
            <person name="Wu C.I."/>
            <person name="Wu G."/>
            <person name="Yamamoto D."/>
            <person name="Yang H.P."/>
            <person name="Yang S.P."/>
            <person name="Yorke J.A."/>
            <person name="Yoshida K."/>
            <person name="Zdobnov E."/>
            <person name="Zhang P."/>
            <person name="Zhang Y."/>
            <person name="Zimin A.V."/>
            <person name="Baldwin J."/>
            <person name="Abdouelleil A."/>
            <person name="Abdulkadir J."/>
            <person name="Abebe A."/>
            <person name="Abera B."/>
            <person name="Abreu J."/>
            <person name="Acer S.C."/>
            <person name="Aftuck L."/>
            <person name="Alexander A."/>
            <person name="An P."/>
            <person name="Anderson E."/>
            <person name="Anderson S."/>
            <person name="Arachi H."/>
            <person name="Azer M."/>
            <person name="Bachantsang P."/>
            <person name="Barry A."/>
            <person name="Bayul T."/>
            <person name="Berlin A."/>
            <person name="Bessette D."/>
            <person name="Bloom T."/>
            <person name="Blye J."/>
            <person name="Boguslavskiy L."/>
            <person name="Bonnet C."/>
            <person name="Boukhgalter B."/>
            <person name="Bourzgui I."/>
            <person name="Brown A."/>
            <person name="Cahill P."/>
            <person name="Channer S."/>
            <person name="Cheshatsang Y."/>
            <person name="Chuda L."/>
            <person name="Citroen M."/>
            <person name="Collymore A."/>
            <person name="Cooke P."/>
            <person name="Costello M."/>
            <person name="D'Aco K."/>
            <person name="Daza R."/>
            <person name="De Haan G."/>
            <person name="DeGray S."/>
            <person name="DeMaso C."/>
            <person name="Dhargay N."/>
            <person name="Dooley K."/>
            <person name="Dooley E."/>
            <person name="Doricent M."/>
            <person name="Dorje P."/>
            <person name="Dorjee K."/>
            <person name="Dupes A."/>
            <person name="Elong R."/>
            <person name="Falk J."/>
            <person name="Farina A."/>
            <person name="Faro S."/>
            <person name="Ferguson D."/>
            <person name="Fisher S."/>
            <person name="Foley C.D."/>
            <person name="Franke A."/>
            <person name="Friedrich D."/>
            <person name="Gadbois L."/>
            <person name="Gearin G."/>
            <person name="Gearin C.R."/>
            <person name="Giannoukos G."/>
            <person name="Goode T."/>
            <person name="Graham J."/>
            <person name="Grandbois E."/>
            <person name="Grewal S."/>
            <person name="Gyaltsen K."/>
            <person name="Hafez N."/>
            <person name="Hagos B."/>
            <person name="Hall J."/>
            <person name="Henson C."/>
            <person name="Hollinger A."/>
            <person name="Honan T."/>
            <person name="Huard M.D."/>
            <person name="Hughes L."/>
            <person name="Hurhula B."/>
            <person name="Husby M.E."/>
            <person name="Kamat A."/>
            <person name="Kanga B."/>
            <person name="Kashin S."/>
            <person name="Khazanovich D."/>
            <person name="Kisner P."/>
            <person name="Lance K."/>
            <person name="Lara M."/>
            <person name="Lee W."/>
            <person name="Lennon N."/>
            <person name="Letendre F."/>
            <person name="LeVine R."/>
            <person name="Lipovsky A."/>
            <person name="Liu X."/>
            <person name="Liu J."/>
            <person name="Liu S."/>
            <person name="Lokyitsang T."/>
            <person name="Lokyitsang Y."/>
            <person name="Lubonja R."/>
            <person name="Lui A."/>
            <person name="MacDonald P."/>
            <person name="Magnisalis V."/>
            <person name="Maru K."/>
            <person name="Matthews C."/>
            <person name="McCusker W."/>
            <person name="McDonough S."/>
            <person name="Mehta T."/>
            <person name="Meldrim J."/>
            <person name="Meneus L."/>
            <person name="Mihai O."/>
            <person name="Mihalev A."/>
            <person name="Mihova T."/>
            <person name="Mittelman R."/>
            <person name="Mlenga V."/>
            <person name="Montmayeur A."/>
            <person name="Mulrain L."/>
            <person name="Navidi A."/>
            <person name="Naylor J."/>
            <person name="Negash T."/>
            <person name="Nguyen T."/>
            <person name="Nguyen N."/>
            <person name="Nicol R."/>
            <person name="Norbu C."/>
            <person name="Norbu N."/>
            <person name="Novod N."/>
            <person name="O'Neill B."/>
            <person name="Osman S."/>
            <person name="Markiewicz E."/>
            <person name="Oyono O.L."/>
            <person name="Patti C."/>
            <person name="Phunkhang P."/>
            <person name="Pierre F."/>
            <person name="Priest M."/>
            <person name="Raghuraman S."/>
            <person name="Rege F."/>
            <person name="Reyes R."/>
            <person name="Rise C."/>
            <person name="Rogov P."/>
            <person name="Ross K."/>
            <person name="Ryan E."/>
            <person name="Settipalli S."/>
            <person name="Shea T."/>
            <person name="Sherpa N."/>
            <person name="Shi L."/>
            <person name="Shih D."/>
            <person name="Sparrow T."/>
            <person name="Spaulding J."/>
            <person name="Stalker J."/>
            <person name="Stange-Thomann N."/>
            <person name="Stavropoulos S."/>
            <person name="Stone C."/>
            <person name="Strader C."/>
            <person name="Tesfaye S."/>
            <person name="Thomson T."/>
            <person name="Thoulutsang Y."/>
            <person name="Thoulutsang D."/>
            <person name="Topham K."/>
            <person name="Topping I."/>
            <person name="Tsamla T."/>
            <person name="Vassiliev H."/>
            <person name="Vo A."/>
            <person name="Wangchuk T."/>
            <person name="Wangdi T."/>
            <person name="Weiand M."/>
            <person name="Wilkinson J."/>
            <person name="Wilson A."/>
            <person name="Yadav S."/>
            <person name="Young G."/>
            <person name="Yu Q."/>
            <person name="Zembek L."/>
            <person name="Zhong D."/>
            <person name="Zimmer A."/>
            <person name="Zwirko Z."/>
            <person name="Jaffe D.B."/>
            <person name="Alvarez P."/>
            <person name="Brockman W."/>
            <person name="Butler J."/>
            <person name="Chin C."/>
            <person name="Gnerre S."/>
            <person name="Grabherr M."/>
            <person name="Kleber M."/>
            <person name="Mauceli E."/>
            <person name="MacCallum I."/>
        </authorList>
    </citation>
    <scope>NUCLEOTIDE SEQUENCE [LARGE SCALE GENOMIC DNA]</scope>
    <source>
        <strain evidence="3 4">TSC#14021-0224.01</strain>
    </source>
</reference>
<feature type="compositionally biased region" description="Basic and acidic residues" evidence="1">
    <location>
        <begin position="112"/>
        <end position="126"/>
    </location>
</feature>
<dbReference type="Proteomes" id="UP000008711">
    <property type="component" value="Unassembled WGS sequence"/>
</dbReference>
<gene>
    <name evidence="3" type="primary">Dere\GG15639</name>
    <name evidence="3" type="synonym">dere_GLEANR_15698</name>
    <name evidence="3" type="synonym">GG15639</name>
    <name evidence="3" type="ORF">Dere_GG15639</name>
</gene>
<name>B3NHE2_DROER</name>
<evidence type="ECO:0000256" key="1">
    <source>
        <dbReference type="SAM" id="MobiDB-lite"/>
    </source>
</evidence>
<dbReference type="HOGENOM" id="CLU_797585_0_0_1"/>
<dbReference type="EMBL" id="CH954178">
    <property type="protein sequence ID" value="EDV51668.1"/>
    <property type="molecule type" value="Genomic_DNA"/>
</dbReference>
<feature type="compositionally biased region" description="Low complexity" evidence="1">
    <location>
        <begin position="200"/>
        <end position="211"/>
    </location>
</feature>
<protein>
    <recommendedName>
        <fullName evidence="5">DUF4794 domain-containing protein</fullName>
    </recommendedName>
</protein>
<dbReference type="AlphaFoldDB" id="B3NHE2"/>
<sequence>MGATSVGVLAWKIQLLILLSGVLLIQAAPAEVTEGVTHPPPEQLQTESRSRKDEELDLEEDLDGRNAFINNQFVPSEPAEVLEDEQNTPLYEILQKQMEQVLASSAPNDPVYEQHREKQERRDQHPPHQPPYFSGGDQDGDIQDDYEDEEDQTDPGYPVDPEKPDAVPAAPEDEDAGYQAPSLSLPSSTTRKPYRRRSTTTHQPRTTRTRTSAQPRITARPLNQTSTTEQSPTVTTTTARPKTSSSTNPKTTIQDSQPGHSLPSDPQVYQHKRRIIFKTISTGSQFVNSPIGDLMIKFSIGFAKPTTPGGASSTTSSQRSSSEALRALSQNLIRNFELQKLRRANKVQKY</sequence>
<feature type="region of interest" description="Disordered" evidence="1">
    <location>
        <begin position="33"/>
        <end position="64"/>
    </location>
</feature>
<keyword evidence="2" id="KW-0732">Signal</keyword>
<dbReference type="PhylomeDB" id="B3NHE2"/>
<evidence type="ECO:0000313" key="3">
    <source>
        <dbReference type="EMBL" id="EDV51668.1"/>
    </source>
</evidence>
<dbReference type="KEGG" id="der:6544962"/>
<feature type="compositionally biased region" description="Low complexity" evidence="1">
    <location>
        <begin position="224"/>
        <end position="252"/>
    </location>
</feature>
<evidence type="ECO:0008006" key="5">
    <source>
        <dbReference type="Google" id="ProtNLM"/>
    </source>
</evidence>
<evidence type="ECO:0000256" key="2">
    <source>
        <dbReference type="SAM" id="SignalP"/>
    </source>
</evidence>
<feature type="compositionally biased region" description="Acidic residues" evidence="1">
    <location>
        <begin position="138"/>
        <end position="153"/>
    </location>
</feature>
<evidence type="ECO:0000313" key="4">
    <source>
        <dbReference type="Proteomes" id="UP000008711"/>
    </source>
</evidence>
<accession>B3NHE2</accession>
<feature type="chain" id="PRO_5002794769" description="DUF4794 domain-containing protein" evidence="2">
    <location>
        <begin position="28"/>
        <end position="350"/>
    </location>
</feature>
<dbReference type="OMA" id="SAYVNNQ"/>
<feature type="compositionally biased region" description="Polar residues" evidence="1">
    <location>
        <begin position="181"/>
        <end position="191"/>
    </location>
</feature>
<reference evidence="3 4" key="2">
    <citation type="journal article" date="2008" name="Bioinformatics">
        <title>Assembly reconciliation.</title>
        <authorList>
            <person name="Zimin A.V."/>
            <person name="Smith D.R."/>
            <person name="Sutton G."/>
            <person name="Yorke J.A."/>
        </authorList>
    </citation>
    <scope>NUCLEOTIDE SEQUENCE [LARGE SCALE GENOMIC DNA]</scope>
    <source>
        <strain evidence="3 4">TSC#14021-0224.01</strain>
    </source>
</reference>
<proteinExistence type="predicted"/>
<organism evidence="3 4">
    <name type="scientific">Drosophila erecta</name>
    <name type="common">Fruit fly</name>
    <dbReference type="NCBI Taxonomy" id="7220"/>
    <lineage>
        <taxon>Eukaryota</taxon>
        <taxon>Metazoa</taxon>
        <taxon>Ecdysozoa</taxon>
        <taxon>Arthropoda</taxon>
        <taxon>Hexapoda</taxon>
        <taxon>Insecta</taxon>
        <taxon>Pterygota</taxon>
        <taxon>Neoptera</taxon>
        <taxon>Endopterygota</taxon>
        <taxon>Diptera</taxon>
        <taxon>Brachycera</taxon>
        <taxon>Muscomorpha</taxon>
        <taxon>Ephydroidea</taxon>
        <taxon>Drosophilidae</taxon>
        <taxon>Drosophila</taxon>
        <taxon>Sophophora</taxon>
    </lineage>
</organism>
<keyword evidence="4" id="KW-1185">Reference proteome</keyword>
<dbReference type="eggNOG" id="ENOG502TCFJ">
    <property type="taxonomic scope" value="Eukaryota"/>
</dbReference>